<dbReference type="OrthoDB" id="4212126at2759"/>
<feature type="compositionally biased region" description="Basic and acidic residues" evidence="1">
    <location>
        <begin position="449"/>
        <end position="462"/>
    </location>
</feature>
<gene>
    <name evidence="2" type="ORF">AAP_00524</name>
</gene>
<evidence type="ECO:0000256" key="1">
    <source>
        <dbReference type="SAM" id="MobiDB-lite"/>
    </source>
</evidence>
<name>A0A168CQ63_9EURO</name>
<keyword evidence="3" id="KW-1185">Reference proteome</keyword>
<reference evidence="2 3" key="1">
    <citation type="journal article" date="2016" name="Genome Biol. Evol.">
        <title>Divergent and convergent evolution of fungal pathogenicity.</title>
        <authorList>
            <person name="Shang Y."/>
            <person name="Xiao G."/>
            <person name="Zheng P."/>
            <person name="Cen K."/>
            <person name="Zhan S."/>
            <person name="Wang C."/>
        </authorList>
    </citation>
    <scope>NUCLEOTIDE SEQUENCE [LARGE SCALE GENOMIC DNA]</scope>
    <source>
        <strain evidence="2 3">ARSEF 7405</strain>
    </source>
</reference>
<proteinExistence type="predicted"/>
<feature type="region of interest" description="Disordered" evidence="1">
    <location>
        <begin position="545"/>
        <end position="566"/>
    </location>
</feature>
<feature type="compositionally biased region" description="Polar residues" evidence="1">
    <location>
        <begin position="161"/>
        <end position="177"/>
    </location>
</feature>
<feature type="compositionally biased region" description="Polar residues" evidence="1">
    <location>
        <begin position="142"/>
        <end position="154"/>
    </location>
</feature>
<feature type="compositionally biased region" description="Basic and acidic residues" evidence="1">
    <location>
        <begin position="229"/>
        <end position="246"/>
    </location>
</feature>
<dbReference type="InterPro" id="IPR022190">
    <property type="entry name" value="DUF3716"/>
</dbReference>
<evidence type="ECO:0000313" key="2">
    <source>
        <dbReference type="EMBL" id="KZZ96881.1"/>
    </source>
</evidence>
<dbReference type="Proteomes" id="UP000242877">
    <property type="component" value="Unassembled WGS sequence"/>
</dbReference>
<dbReference type="VEuPathDB" id="FungiDB:AAP_00524"/>
<accession>A0A168CQ63</accession>
<dbReference type="AlphaFoldDB" id="A0A168CQ63"/>
<dbReference type="Pfam" id="PF12511">
    <property type="entry name" value="DUF3716"/>
    <property type="match status" value="1"/>
</dbReference>
<evidence type="ECO:0000313" key="3">
    <source>
        <dbReference type="Proteomes" id="UP000242877"/>
    </source>
</evidence>
<protein>
    <submittedName>
        <fullName evidence="2">Uncharacterized protein</fullName>
    </submittedName>
</protein>
<comment type="caution">
    <text evidence="2">The sequence shown here is derived from an EMBL/GenBank/DDBJ whole genome shotgun (WGS) entry which is preliminary data.</text>
</comment>
<sequence length="566" mass="63300">MMIPVDKIGRLSRQVMERTWPSSQPPRPIDWLNLEYDPFATKPRISAIVAHLGGDVAPEKCTECDAGKIFHTCRINPVWLSQKGACTSCSFHGKAKSCSFHPEFVEKAGSRVQPKTSRRTPRKPALIPEIEQGSMPPPPRLNLSTVQQVRSTPKQPAPPSKTKTAPSNTDKNTTPSRPSRLGAKGSSYGQPLAHQYSEDDDEDDGLFFDRGDVDMALNDEPDLPASGYEAEHDPPYSSIRRDHRDVATPATNSRPRHTIETRDEQHRARESIRVELPRTLTHPTVYTNFAQPPVERPAQYIDVHLTDPMFEYRHAVRPGMTMLEYREMMERKINEELAAMEQGETRVEDYARRTFADTPLFQARSMALGSRLGQAPYINKQEILRLTELPPEEEINGSQESSCSSRLPFVSCFASRIEQAEQCGSEEDQAMCDELELEESLLESDDDEHDKVDDIKGKQPAQDHGEFANAELHAPEGDGEVIDIIIDDSIGVTNEQDAANNAQDVNVEESSGIFDRIFNEAQGPWNETSRERGSVVDQDVTKAVERAQESTNASASEVVRDGNAHE</sequence>
<organism evidence="2 3">
    <name type="scientific">Ascosphaera apis ARSEF 7405</name>
    <dbReference type="NCBI Taxonomy" id="392613"/>
    <lineage>
        <taxon>Eukaryota</taxon>
        <taxon>Fungi</taxon>
        <taxon>Dikarya</taxon>
        <taxon>Ascomycota</taxon>
        <taxon>Pezizomycotina</taxon>
        <taxon>Eurotiomycetes</taxon>
        <taxon>Eurotiomycetidae</taxon>
        <taxon>Onygenales</taxon>
        <taxon>Ascosphaeraceae</taxon>
        <taxon>Ascosphaera</taxon>
    </lineage>
</organism>
<feature type="region of interest" description="Disordered" evidence="1">
    <location>
        <begin position="108"/>
        <end position="268"/>
    </location>
</feature>
<feature type="region of interest" description="Disordered" evidence="1">
    <location>
        <begin position="443"/>
        <end position="462"/>
    </location>
</feature>
<dbReference type="EMBL" id="AZGZ01000002">
    <property type="protein sequence ID" value="KZZ96881.1"/>
    <property type="molecule type" value="Genomic_DNA"/>
</dbReference>
<feature type="compositionally biased region" description="Basic and acidic residues" evidence="1">
    <location>
        <begin position="257"/>
        <end position="268"/>
    </location>
</feature>